<name>H8Z710_9GAMM</name>
<feature type="compositionally biased region" description="Basic and acidic residues" evidence="1">
    <location>
        <begin position="190"/>
        <end position="218"/>
    </location>
</feature>
<feature type="region of interest" description="Disordered" evidence="1">
    <location>
        <begin position="166"/>
        <end position="240"/>
    </location>
</feature>
<reference evidence="2 3" key="2">
    <citation type="submission" date="2011-11" db="EMBL/GenBank/DDBJ databases">
        <authorList>
            <consortium name="US DOE Joint Genome Institute"/>
            <person name="Lucas S."/>
            <person name="Han J."/>
            <person name="Lapidus A."/>
            <person name="Cheng J.-F."/>
            <person name="Goodwin L."/>
            <person name="Pitluck S."/>
            <person name="Peters L."/>
            <person name="Ovchinnikova G."/>
            <person name="Zhang X."/>
            <person name="Detter J.C."/>
            <person name="Han C."/>
            <person name="Tapia R."/>
            <person name="Land M."/>
            <person name="Hauser L."/>
            <person name="Kyrpides N."/>
            <person name="Ivanova N."/>
            <person name="Pagani I."/>
            <person name="Vogl K."/>
            <person name="Liu Z."/>
            <person name="Overmann J."/>
            <person name="Frigaard N.-U."/>
            <person name="Bryant D."/>
            <person name="Woyke T."/>
        </authorList>
    </citation>
    <scope>NUCLEOTIDE SEQUENCE [LARGE SCALE GENOMIC DNA]</scope>
    <source>
        <strain evidence="2 3">970</strain>
    </source>
</reference>
<sequence>MGMTNAERQRRYRERHLKDVDAQGERIALVVTVPAKAALTRLASWHGTTQRQALERALIESQARIINTLTGEQQNAFHDGKLTASALPSNGHPEPLQGNDTPAHDAKIKRLRSTVSGLLQTEEALHKEIRELRAHLKNRDAQIEHQKTMRAVVERERDMAKAEVSRLKSAAPVTAPDADKVASPLPSNETAKRTEPLPSNKAERDQAIREAKAAHPEKSNYQLAREFDTSEPTVRRALKG</sequence>
<gene>
    <name evidence="2" type="ORF">Thi970DRAFT_04472</name>
</gene>
<dbReference type="HOGENOM" id="CLU_101016_0_0_6"/>
<keyword evidence="3" id="KW-1185">Reference proteome</keyword>
<dbReference type="Proteomes" id="UP000002964">
    <property type="component" value="Unassembled WGS sequence"/>
</dbReference>
<accession>H8Z710</accession>
<organism evidence="2 3">
    <name type="scientific">Thiorhodovibrio frisius</name>
    <dbReference type="NCBI Taxonomy" id="631362"/>
    <lineage>
        <taxon>Bacteria</taxon>
        <taxon>Pseudomonadati</taxon>
        <taxon>Pseudomonadota</taxon>
        <taxon>Gammaproteobacteria</taxon>
        <taxon>Chromatiales</taxon>
        <taxon>Chromatiaceae</taxon>
        <taxon>Thiorhodovibrio</taxon>
    </lineage>
</organism>
<reference evidence="3" key="1">
    <citation type="submission" date="2011-06" db="EMBL/GenBank/DDBJ databases">
        <authorList>
            <consortium name="US DOE Joint Genome Institute (JGI-PGF)"/>
            <person name="Lucas S."/>
            <person name="Han J."/>
            <person name="Lapidus A."/>
            <person name="Cheng J.-F."/>
            <person name="Goodwin L."/>
            <person name="Pitluck S."/>
            <person name="Peters L."/>
            <person name="Land M.L."/>
            <person name="Hauser L."/>
            <person name="Vogl K."/>
            <person name="Liu Z."/>
            <person name="Overmann J."/>
            <person name="Frigaard N.-U."/>
            <person name="Bryant D.A."/>
            <person name="Woyke T.J."/>
        </authorList>
    </citation>
    <scope>NUCLEOTIDE SEQUENCE [LARGE SCALE GENOMIC DNA]</scope>
    <source>
        <strain evidence="3">970</strain>
    </source>
</reference>
<proteinExistence type="predicted"/>
<dbReference type="eggNOG" id="ENOG5031RM0">
    <property type="taxonomic scope" value="Bacteria"/>
</dbReference>
<evidence type="ECO:0000256" key="1">
    <source>
        <dbReference type="SAM" id="MobiDB-lite"/>
    </source>
</evidence>
<dbReference type="AlphaFoldDB" id="H8Z710"/>
<protein>
    <submittedName>
        <fullName evidence="2">Replication regulatory protein RepB</fullName>
    </submittedName>
</protein>
<dbReference type="EMBL" id="JH603170">
    <property type="protein sequence ID" value="EIC20809.1"/>
    <property type="molecule type" value="Genomic_DNA"/>
</dbReference>
<evidence type="ECO:0000313" key="2">
    <source>
        <dbReference type="EMBL" id="EIC20809.1"/>
    </source>
</evidence>
<dbReference type="STRING" id="631362.Thi970DRAFT_04472"/>
<evidence type="ECO:0000313" key="3">
    <source>
        <dbReference type="Proteomes" id="UP000002964"/>
    </source>
</evidence>